<comment type="subcellular location">
    <subcellularLocation>
        <location evidence="1">Virion</location>
    </subcellularLocation>
</comment>
<accession>A0A509EM29</accession>
<keyword evidence="6" id="KW-1185">Reference proteome</keyword>
<dbReference type="EMBL" id="LR596614">
    <property type="protein sequence ID" value="VUE36020.1"/>
    <property type="molecule type" value="Genomic_DNA"/>
</dbReference>
<evidence type="ECO:0000256" key="2">
    <source>
        <dbReference type="ARBA" id="ARBA00022732"/>
    </source>
</evidence>
<feature type="domain" description="Peptidase S74" evidence="4">
    <location>
        <begin position="120"/>
        <end position="227"/>
    </location>
</feature>
<organism evidence="5 6">
    <name type="scientific">Escherichia phage vB_Eco_SLUR29</name>
    <dbReference type="NCBI Taxonomy" id="2585737"/>
    <lineage>
        <taxon>Viruses</taxon>
        <taxon>Duplodnaviria</taxon>
        <taxon>Heunggongvirae</taxon>
        <taxon>Uroviricota</taxon>
        <taxon>Caudoviricetes</taxon>
        <taxon>Drexlerviridae</taxon>
        <taxon>Tempevirinae</taxon>
        <taxon>Warwickvirus</taxon>
        <taxon>Warwickvirus SLUR29</taxon>
    </lineage>
</organism>
<keyword evidence="2" id="KW-1227">Viral tail protein</keyword>
<keyword evidence="2" id="KW-0946">Virion</keyword>
<evidence type="ECO:0000313" key="6">
    <source>
        <dbReference type="Proteomes" id="UP000320157"/>
    </source>
</evidence>
<evidence type="ECO:0000313" key="5">
    <source>
        <dbReference type="EMBL" id="VUE36020.1"/>
    </source>
</evidence>
<gene>
    <name evidence="5" type="ORF">SLUR29_00052</name>
</gene>
<dbReference type="Proteomes" id="UP000320157">
    <property type="component" value="Segment"/>
</dbReference>
<dbReference type="InterPro" id="IPR030392">
    <property type="entry name" value="S74_ICA"/>
</dbReference>
<proteinExistence type="predicted"/>
<keyword evidence="3" id="KW-0175">Coiled coil</keyword>
<sequence length="245" mass="27420">MATVTVIPNDITRLKNDVSTLKQDVATIPGDITKLKSDVSTLKQDVAGKASTTDVDNKLKLYLKQNDLSSELDSGRYGGNFYPLTGNEAFYLFRLNTTAQSANLWLDPNAGVSQVLRSTSSSRYKRSVESVIDEYADLMLEMRPVWYRSTCESDRKDWGWYGLIAEEVGEIAPEYVHWRPLQEGEDPAIASSNGMVAEGVMYDRLTVPLIHHVKKLKAENDEMRKEIDELKAVVAALVNKPTTLD</sequence>
<evidence type="ECO:0000256" key="3">
    <source>
        <dbReference type="SAM" id="Coils"/>
    </source>
</evidence>
<dbReference type="Gene3D" id="1.20.5.170">
    <property type="match status" value="1"/>
</dbReference>
<evidence type="ECO:0000259" key="4">
    <source>
        <dbReference type="PROSITE" id="PS51688"/>
    </source>
</evidence>
<evidence type="ECO:0000256" key="1">
    <source>
        <dbReference type="ARBA" id="ARBA00004328"/>
    </source>
</evidence>
<feature type="coiled-coil region" evidence="3">
    <location>
        <begin position="213"/>
        <end position="240"/>
    </location>
</feature>
<name>A0A509EM29_9CAUD</name>
<reference evidence="5 6" key="1">
    <citation type="submission" date="2019-06" db="EMBL/GenBank/DDBJ databases">
        <authorList>
            <person name="Redgwell R T."/>
            <person name="Michniewski S."/>
            <person name="Millard A."/>
        </authorList>
    </citation>
    <scope>NUCLEOTIDE SEQUENCE [LARGE SCALE GENOMIC DNA]</scope>
</reference>
<protein>
    <recommendedName>
        <fullName evidence="4">Peptidase S74 domain-containing protein</fullName>
    </recommendedName>
</protein>
<dbReference type="GO" id="GO:0098015">
    <property type="term" value="C:virus tail"/>
    <property type="evidence" value="ECO:0007669"/>
    <property type="project" value="UniProtKB-KW"/>
</dbReference>
<dbReference type="PROSITE" id="PS51688">
    <property type="entry name" value="ICA"/>
    <property type="match status" value="1"/>
</dbReference>